<accession>A0ABP3P919</accession>
<dbReference type="EMBL" id="BAAAEO010000004">
    <property type="protein sequence ID" value="GAA0560564.1"/>
    <property type="molecule type" value="Genomic_DNA"/>
</dbReference>
<proteinExistence type="predicted"/>
<keyword evidence="2" id="KW-1185">Reference proteome</keyword>
<protein>
    <submittedName>
        <fullName evidence="1">Uncharacterized protein</fullName>
    </submittedName>
</protein>
<evidence type="ECO:0000313" key="2">
    <source>
        <dbReference type="Proteomes" id="UP001501169"/>
    </source>
</evidence>
<reference evidence="2" key="1">
    <citation type="journal article" date="2019" name="Int. J. Syst. Evol. Microbiol.">
        <title>The Global Catalogue of Microorganisms (GCM) 10K type strain sequencing project: providing services to taxonomists for standard genome sequencing and annotation.</title>
        <authorList>
            <consortium name="The Broad Institute Genomics Platform"/>
            <consortium name="The Broad Institute Genome Sequencing Center for Infectious Disease"/>
            <person name="Wu L."/>
            <person name="Ma J."/>
        </authorList>
    </citation>
    <scope>NUCLEOTIDE SEQUENCE [LARGE SCALE GENOMIC DNA]</scope>
    <source>
        <strain evidence="2">JCM 14331</strain>
    </source>
</reference>
<dbReference type="RefSeq" id="WP_134059642.1">
    <property type="nucleotide sequence ID" value="NZ_BAAAEO010000004.1"/>
</dbReference>
<gene>
    <name evidence="1" type="ORF">GCM10009098_30830</name>
</gene>
<sequence length="123" mass="15031">MKQKLSYEEWREDIRFLFNAVKVHGSKSHLSRVEVLLKRKKRTPAEIKKFVAEAEAILEELDYEGRDMFFKVYRNRKHMEDKTQVRVYINTREQLRKLMADYDWKDYDEVIAELIAFWRRQGG</sequence>
<comment type="caution">
    <text evidence="1">The sequence shown here is derived from an EMBL/GenBank/DDBJ whole genome shotgun (WGS) entry which is preliminary data.</text>
</comment>
<name>A0ABP3P919_9GAMM</name>
<organism evidence="1 2">
    <name type="scientific">Rheinheimera aquimaris</name>
    <dbReference type="NCBI Taxonomy" id="412437"/>
    <lineage>
        <taxon>Bacteria</taxon>
        <taxon>Pseudomonadati</taxon>
        <taxon>Pseudomonadota</taxon>
        <taxon>Gammaproteobacteria</taxon>
        <taxon>Chromatiales</taxon>
        <taxon>Chromatiaceae</taxon>
        <taxon>Rheinheimera</taxon>
    </lineage>
</organism>
<dbReference type="Proteomes" id="UP001501169">
    <property type="component" value="Unassembled WGS sequence"/>
</dbReference>
<evidence type="ECO:0000313" key="1">
    <source>
        <dbReference type="EMBL" id="GAA0560564.1"/>
    </source>
</evidence>